<organism evidence="3 4">
    <name type="scientific">Shimazuella alba</name>
    <dbReference type="NCBI Taxonomy" id="2690964"/>
    <lineage>
        <taxon>Bacteria</taxon>
        <taxon>Bacillati</taxon>
        <taxon>Bacillota</taxon>
        <taxon>Bacilli</taxon>
        <taxon>Bacillales</taxon>
        <taxon>Thermoactinomycetaceae</taxon>
        <taxon>Shimazuella</taxon>
    </lineage>
</organism>
<gene>
    <name evidence="3" type="ORF">GSM42_14930</name>
</gene>
<dbReference type="Proteomes" id="UP000430692">
    <property type="component" value="Unassembled WGS sequence"/>
</dbReference>
<dbReference type="InterPro" id="IPR003680">
    <property type="entry name" value="Flavodoxin_fold"/>
</dbReference>
<dbReference type="GO" id="GO:0010181">
    <property type="term" value="F:FMN binding"/>
    <property type="evidence" value="ECO:0007669"/>
    <property type="project" value="TreeGrafter"/>
</dbReference>
<keyword evidence="1" id="KW-0560">Oxidoreductase</keyword>
<name>A0A6I4VZ18_9BACL</name>
<feature type="domain" description="Flavodoxin-like fold" evidence="2">
    <location>
        <begin position="1"/>
        <end position="167"/>
    </location>
</feature>
<dbReference type="EMBL" id="WUUL01000010">
    <property type="protein sequence ID" value="MXQ54986.1"/>
    <property type="molecule type" value="Genomic_DNA"/>
</dbReference>
<dbReference type="GO" id="GO:0009055">
    <property type="term" value="F:electron transfer activity"/>
    <property type="evidence" value="ECO:0007669"/>
    <property type="project" value="TreeGrafter"/>
</dbReference>
<reference evidence="3 4" key="1">
    <citation type="submission" date="2019-12" db="EMBL/GenBank/DDBJ databases">
        <title>Whole-genome analyses of novel actinobacteria.</title>
        <authorList>
            <person name="Sahin N."/>
            <person name="Saygin H."/>
        </authorList>
    </citation>
    <scope>NUCLEOTIDE SEQUENCE [LARGE SCALE GENOMIC DNA]</scope>
    <source>
        <strain evidence="3 4">KC615</strain>
    </source>
</reference>
<accession>A0A6I4VZ18</accession>
<proteinExistence type="predicted"/>
<evidence type="ECO:0000313" key="4">
    <source>
        <dbReference type="Proteomes" id="UP000430692"/>
    </source>
</evidence>
<evidence type="ECO:0000259" key="2">
    <source>
        <dbReference type="Pfam" id="PF02525"/>
    </source>
</evidence>
<comment type="caution">
    <text evidence="3">The sequence shown here is derived from an EMBL/GenBank/DDBJ whole genome shotgun (WGS) entry which is preliminary data.</text>
</comment>
<dbReference type="RefSeq" id="WP_160802359.1">
    <property type="nucleotide sequence ID" value="NZ_WUUL01000010.1"/>
</dbReference>
<dbReference type="PANTHER" id="PTHR47307">
    <property type="entry name" value="GLUTATHIONE-REGULATED POTASSIUM-EFFLUX SYSTEM ANCILLARY PROTEIN KEFG"/>
    <property type="match status" value="1"/>
</dbReference>
<keyword evidence="4" id="KW-1185">Reference proteome</keyword>
<dbReference type="SUPFAM" id="SSF52218">
    <property type="entry name" value="Flavoproteins"/>
    <property type="match status" value="1"/>
</dbReference>
<evidence type="ECO:0000256" key="1">
    <source>
        <dbReference type="ARBA" id="ARBA00023002"/>
    </source>
</evidence>
<dbReference type="PANTHER" id="PTHR47307:SF1">
    <property type="entry name" value="GLUTATHIONE-REGULATED POTASSIUM-EFFLUX SYSTEM ANCILLARY PROTEIN KEFG"/>
    <property type="match status" value="1"/>
</dbReference>
<evidence type="ECO:0000313" key="3">
    <source>
        <dbReference type="EMBL" id="MXQ54986.1"/>
    </source>
</evidence>
<protein>
    <submittedName>
        <fullName evidence="3">General stress protein</fullName>
    </submittedName>
</protein>
<dbReference type="InterPro" id="IPR046980">
    <property type="entry name" value="KefG/KefF"/>
</dbReference>
<sequence length="186" mass="21267">MKTLVIVAHPNIAISRVNKRWLRELQGQNQVTVHELYATYPTGKIDVQKEQELLLQHDRLVFQFPFYWYSTPALLKEWQDVVLTYGWAYGRPYGTKLVGKEFVLAISIGGPEESYQVGGYSNYTTEELTLPLQAMANLTGMKMLQTFKFHGTVRATDSQIDASAKEFLGHILHRNLGAVPLYFKRA</sequence>
<dbReference type="GO" id="GO:0003955">
    <property type="term" value="F:NAD(P)H dehydrogenase (quinone) activity"/>
    <property type="evidence" value="ECO:0007669"/>
    <property type="project" value="TreeGrafter"/>
</dbReference>
<dbReference type="AlphaFoldDB" id="A0A6I4VZ18"/>
<dbReference type="Gene3D" id="3.40.50.360">
    <property type="match status" value="1"/>
</dbReference>
<dbReference type="Pfam" id="PF02525">
    <property type="entry name" value="Flavodoxin_2"/>
    <property type="match status" value="1"/>
</dbReference>
<dbReference type="InterPro" id="IPR029039">
    <property type="entry name" value="Flavoprotein-like_sf"/>
</dbReference>